<comment type="caution">
    <text evidence="2">The sequence shown here is derived from an EMBL/GenBank/DDBJ whole genome shotgun (WGS) entry which is preliminary data.</text>
</comment>
<dbReference type="Proteomes" id="UP001485043">
    <property type="component" value="Unassembled WGS sequence"/>
</dbReference>
<name>A0AAW1TKS8_9CHLO</name>
<feature type="compositionally biased region" description="Polar residues" evidence="1">
    <location>
        <begin position="1383"/>
        <end position="1397"/>
    </location>
</feature>
<accession>A0AAW1TKS8</accession>
<evidence type="ECO:0000313" key="3">
    <source>
        <dbReference type="Proteomes" id="UP001485043"/>
    </source>
</evidence>
<gene>
    <name evidence="2" type="ORF">WJX84_002526</name>
</gene>
<reference evidence="2 3" key="1">
    <citation type="journal article" date="2024" name="Nat. Commun.">
        <title>Phylogenomics reveals the evolutionary origins of lichenization in chlorophyte algae.</title>
        <authorList>
            <person name="Puginier C."/>
            <person name="Libourel C."/>
            <person name="Otte J."/>
            <person name="Skaloud P."/>
            <person name="Haon M."/>
            <person name="Grisel S."/>
            <person name="Petersen M."/>
            <person name="Berrin J.G."/>
            <person name="Delaux P.M."/>
            <person name="Dal Grande F."/>
            <person name="Keller J."/>
        </authorList>
    </citation>
    <scope>NUCLEOTIDE SEQUENCE [LARGE SCALE GENOMIC DNA]</scope>
    <source>
        <strain evidence="2 3">SAG 2523</strain>
    </source>
</reference>
<dbReference type="EMBL" id="JALJOV010000006">
    <property type="protein sequence ID" value="KAK9868911.1"/>
    <property type="molecule type" value="Genomic_DNA"/>
</dbReference>
<evidence type="ECO:0008006" key="4">
    <source>
        <dbReference type="Google" id="ProtNLM"/>
    </source>
</evidence>
<keyword evidence="3" id="KW-1185">Reference proteome</keyword>
<feature type="compositionally biased region" description="Low complexity" evidence="1">
    <location>
        <begin position="1406"/>
        <end position="1423"/>
    </location>
</feature>
<feature type="compositionally biased region" description="Polar residues" evidence="1">
    <location>
        <begin position="1248"/>
        <end position="1261"/>
    </location>
</feature>
<sequence length="1749" mass="182172">MLSRRMQRAVNLHGRFYCGNSAQAQLSAPPTAPQGPGLIALMQEIVEKPKTPEAAALRCACPPHEMLDLEVSALQACRLFVLQLGMIAADMRNFGTVVNQILTVITAGLRKGPEVVIATLAAIRQLAMSMLRGPSPWKSAGLLVKAVLHVMRQRQIRPDVAEAAVQCWRGLLEDAVAAPEGRQYTATVAAVLEPVLCAYSTTNDQDSLANSSRLPEVLDMIIALHQAPGVTAAQAEACACTAISKLQTLLHLPGSDNHASPGPTSAVTPGCPTPGLAAPVTPQLVLATSTTSAPADAITPNGNRSALAGPRTSDTDAAPSMNPAGATTPQGRPNGSPGSGRNQASCCVAGMGPAGATVPVDTPQGKGGASAGLKSPAVGRGVVSSAGDWEPGHPEALASLEALPLVTSLQTDPPPHTLTALLHAWGWLASVASTALEQTDELESGQFLQAGDFAALLGHLQWPMLAMQLSGSHSGLPNVAKSLDAAAGDLPPLNNDEDATGIPHGATPSGKPGLSPRGGSVRLEREGRVELVDRGSSSLDRHSAGIEKESAQIPAESHKPDIQSHDRAAARSLIADGAGGEAVAAAREDSKKLLQQVEIATRQWQASYRTLCRVSHRRTSYPRHHTQDLAEGLSQPGLPQTAGSVSLASGCLMAMLSEMRMQLSTMRGGGGTRTRPFMADKGLVAVMRSSGTLLATLASLSAGHAHPSGGPFLGGLLRELAMLLAVRPVWPEPAIVALGLLAALSDWLVACWAGISTSGLELDPAAKRVWQELMEHLPHLEKQLGRLDGHGFQGNLYKPLQPMLRHPDMHIQGATRRMLADTALQALLERHKMPAGFRRALETLDASQFQHCHPEAHQAREAGAQETVDQARRPEAEALSASRVCRSPKKRRASHPGSDSPQSRKKTKAMASQDGPQARRDGHALSMDLGAAVELPPDESIPHFKACGVLSANIPGDSHPVPQEAFGPELEPPQLPASRPLSTPRDKSTPISHGHLSHGGGIERKFHRQAYRPAAPSPPTSPRRSLRTRQQPAGTTQATDRQLLSAPGLKRDPQLRQHPASGHNAPVSQPKGVEQLATSHVAPRPNAHVSQPDRAEQPATGHNAPGAVVKGDISKIHLEDPGPSGMIVGACPATPETRACSGAAAPHAMPAAAPRSDTPDMQQGGLQAATAEPLTPQCAVGGVQGSSMPPMASSNEKQPGLTSGVQPEASSGRVELGGNPRSGVEVLGSGSKAMASRGTRRRSRGRLQDTQTEYVAIPTSTKRQKADALTSRQEEVAARQKQGAGRDGVVTYTSLDASQDPFGGGHGEVGVHGSLECSMPGSHISATQPSQEGPDDLPEAQPDTSAGSIVEEEIPATEPQDADIPSTAQQAASSPAAEQQSADIPSTDQQAASNPTMKPQDAALPANDQQAASAPAAEQQNANIPSTDQQVASNPATETEDAHAPSHEQSAASREGLQQQDADTPSSSQPDASHPATEPQDAHFPINDQQAASMLPAEQQDVDIPFSDRPAASIPAPEQQDINEPTSNQPAASIPALQQQDAAFPATGQHNVNISAKGLTNVGAEGRRNGATDVQAVGVGMGGPLAPQPEVRQPPDPVQAGFSYHLEDSPLAQPICNRPTGAQAAASTAMDALMALAASTGSQLQDLQVESTQALLAAVSSRVTPPEHAAGLASHGGQHHQIGCLLASGPEAPQGLLHRLSNPDDPLWASLPGEQLQELQKGLYDAAMAAACVAHGRRHKLVYDVLDVA</sequence>
<organism evidence="2 3">
    <name type="scientific">Apatococcus fuscideae</name>
    <dbReference type="NCBI Taxonomy" id="2026836"/>
    <lineage>
        <taxon>Eukaryota</taxon>
        <taxon>Viridiplantae</taxon>
        <taxon>Chlorophyta</taxon>
        <taxon>core chlorophytes</taxon>
        <taxon>Trebouxiophyceae</taxon>
        <taxon>Chlorellales</taxon>
        <taxon>Chlorellaceae</taxon>
        <taxon>Apatococcus</taxon>
    </lineage>
</organism>
<feature type="region of interest" description="Disordered" evidence="1">
    <location>
        <begin position="1051"/>
        <end position="1070"/>
    </location>
</feature>
<feature type="region of interest" description="Disordered" evidence="1">
    <location>
        <begin position="1181"/>
        <end position="1531"/>
    </location>
</feature>
<feature type="region of interest" description="Disordered" evidence="1">
    <location>
        <begin position="853"/>
        <end position="921"/>
    </location>
</feature>
<feature type="region of interest" description="Disordered" evidence="1">
    <location>
        <begin position="955"/>
        <end position="1046"/>
    </location>
</feature>
<feature type="region of interest" description="Disordered" evidence="1">
    <location>
        <begin position="287"/>
        <end position="346"/>
    </location>
</feature>
<feature type="region of interest" description="Disordered" evidence="1">
    <location>
        <begin position="1075"/>
        <end position="1106"/>
    </location>
</feature>
<feature type="compositionally biased region" description="Low complexity" evidence="1">
    <location>
        <begin position="1366"/>
        <end position="1382"/>
    </location>
</feature>
<feature type="compositionally biased region" description="Basic and acidic residues" evidence="1">
    <location>
        <begin position="522"/>
        <end position="563"/>
    </location>
</feature>
<protein>
    <recommendedName>
        <fullName evidence="4">TOG domain-containing protein</fullName>
    </recommendedName>
</protein>
<feature type="compositionally biased region" description="Polar residues" evidence="1">
    <location>
        <begin position="1033"/>
        <end position="1042"/>
    </location>
</feature>
<feature type="compositionally biased region" description="Polar residues" evidence="1">
    <location>
        <begin position="1424"/>
        <end position="1437"/>
    </location>
</feature>
<feature type="region of interest" description="Disordered" evidence="1">
    <location>
        <begin position="487"/>
        <end position="563"/>
    </location>
</feature>
<proteinExistence type="predicted"/>
<feature type="region of interest" description="Disordered" evidence="1">
    <location>
        <begin position="254"/>
        <end position="275"/>
    </location>
</feature>
<evidence type="ECO:0000256" key="1">
    <source>
        <dbReference type="SAM" id="MobiDB-lite"/>
    </source>
</evidence>
<feature type="compositionally biased region" description="Polar residues" evidence="1">
    <location>
        <begin position="1192"/>
        <end position="1209"/>
    </location>
</feature>
<feature type="compositionally biased region" description="Polar residues" evidence="1">
    <location>
        <begin position="1520"/>
        <end position="1531"/>
    </location>
</feature>
<evidence type="ECO:0000313" key="2">
    <source>
        <dbReference type="EMBL" id="KAK9868911.1"/>
    </source>
</evidence>
<feature type="compositionally biased region" description="Polar residues" evidence="1">
    <location>
        <begin position="1447"/>
        <end position="1471"/>
    </location>
</feature>